<accession>A0AAW8M264</accession>
<dbReference type="InterPro" id="IPR050266">
    <property type="entry name" value="AB_hydrolase_sf"/>
</dbReference>
<dbReference type="AlphaFoldDB" id="A0AAW8M264"/>
<dbReference type="GO" id="GO:0047372">
    <property type="term" value="F:monoacylglycerol lipase activity"/>
    <property type="evidence" value="ECO:0007669"/>
    <property type="project" value="TreeGrafter"/>
</dbReference>
<organism evidence="2 3">
    <name type="scientific">Agrobacterium tumefaciens</name>
    <dbReference type="NCBI Taxonomy" id="358"/>
    <lineage>
        <taxon>Bacteria</taxon>
        <taxon>Pseudomonadati</taxon>
        <taxon>Pseudomonadota</taxon>
        <taxon>Alphaproteobacteria</taxon>
        <taxon>Hyphomicrobiales</taxon>
        <taxon>Rhizobiaceae</taxon>
        <taxon>Rhizobium/Agrobacterium group</taxon>
        <taxon>Agrobacterium</taxon>
        <taxon>Agrobacterium tumefaciens complex</taxon>
    </lineage>
</organism>
<protein>
    <submittedName>
        <fullName evidence="2">Pimeloyl-ACP methyl ester carboxylesterase</fullName>
    </submittedName>
</protein>
<dbReference type="EMBL" id="JAVDSW010000008">
    <property type="protein sequence ID" value="MDR6705248.1"/>
    <property type="molecule type" value="Genomic_DNA"/>
</dbReference>
<sequence length="278" mass="30354">MTNGLNMPETTAFISIDGIKVRTVSTKDAQGIPVLLTAPWPESIFAFNLVWPRISELGPLTAVDLPGFGMSEGRSDLMSPHAMGDFLIRIMDALDIERAHVVAPDVGTLAVLYAASRHVERFESIVGGSGGTSEQLFGESLRQIMTSSKSDFADFDGGKRVYELVKSTARVSIPETILEDYRNSSDGQRWNEAADFVRAYKQDLPILAGLLPSLQTPTLVISGKDDPIVPPANGQFLADRLPHCRAEVIDAGHFVWEDAAETYAELISEWISGGYKRV</sequence>
<dbReference type="PANTHER" id="PTHR43798">
    <property type="entry name" value="MONOACYLGLYCEROL LIPASE"/>
    <property type="match status" value="1"/>
</dbReference>
<dbReference type="GO" id="GO:0016020">
    <property type="term" value="C:membrane"/>
    <property type="evidence" value="ECO:0007669"/>
    <property type="project" value="TreeGrafter"/>
</dbReference>
<dbReference type="GO" id="GO:0046464">
    <property type="term" value="P:acylglycerol catabolic process"/>
    <property type="evidence" value="ECO:0007669"/>
    <property type="project" value="TreeGrafter"/>
</dbReference>
<proteinExistence type="predicted"/>
<evidence type="ECO:0000313" key="2">
    <source>
        <dbReference type="EMBL" id="MDR6705248.1"/>
    </source>
</evidence>
<dbReference type="PANTHER" id="PTHR43798:SF33">
    <property type="entry name" value="HYDROLASE, PUTATIVE (AFU_ORTHOLOGUE AFUA_2G14860)-RELATED"/>
    <property type="match status" value="1"/>
</dbReference>
<dbReference type="Pfam" id="PF00561">
    <property type="entry name" value="Abhydrolase_1"/>
    <property type="match status" value="1"/>
</dbReference>
<name>A0AAW8M264_AGRTU</name>
<comment type="caution">
    <text evidence="2">The sequence shown here is derived from an EMBL/GenBank/DDBJ whole genome shotgun (WGS) entry which is preliminary data.</text>
</comment>
<evidence type="ECO:0000313" key="3">
    <source>
        <dbReference type="Proteomes" id="UP001265315"/>
    </source>
</evidence>
<dbReference type="InterPro" id="IPR000073">
    <property type="entry name" value="AB_hydrolase_1"/>
</dbReference>
<dbReference type="SUPFAM" id="SSF53474">
    <property type="entry name" value="alpha/beta-Hydrolases"/>
    <property type="match status" value="1"/>
</dbReference>
<dbReference type="RefSeq" id="WP_111791607.1">
    <property type="nucleotide sequence ID" value="NZ_JAGIPD010000006.1"/>
</dbReference>
<dbReference type="InterPro" id="IPR029058">
    <property type="entry name" value="AB_hydrolase_fold"/>
</dbReference>
<dbReference type="Proteomes" id="UP001265315">
    <property type="component" value="Unassembled WGS sequence"/>
</dbReference>
<reference evidence="2" key="1">
    <citation type="submission" date="2023-07" db="EMBL/GenBank/DDBJ databases">
        <title>Sorghum-associated microbial communities from plants grown in Nebraska, USA.</title>
        <authorList>
            <person name="Schachtman D."/>
        </authorList>
    </citation>
    <scope>NUCLEOTIDE SEQUENCE</scope>
    <source>
        <strain evidence="2">1457</strain>
    </source>
</reference>
<evidence type="ECO:0000259" key="1">
    <source>
        <dbReference type="Pfam" id="PF00561"/>
    </source>
</evidence>
<gene>
    <name evidence="2" type="ORF">J2W61_005123</name>
</gene>
<dbReference type="Gene3D" id="3.40.50.1820">
    <property type="entry name" value="alpha/beta hydrolase"/>
    <property type="match status" value="1"/>
</dbReference>
<feature type="domain" description="AB hydrolase-1" evidence="1">
    <location>
        <begin position="62"/>
        <end position="258"/>
    </location>
</feature>